<dbReference type="InterPro" id="IPR023042">
    <property type="entry name" value="Peptidase_M17_leu_NH2_pept"/>
</dbReference>
<dbReference type="InterPro" id="IPR000819">
    <property type="entry name" value="Peptidase_M17_C"/>
</dbReference>
<organism evidence="10 11">
    <name type="scientific">Serpentinicella alkaliphila</name>
    <dbReference type="NCBI Taxonomy" id="1734049"/>
    <lineage>
        <taxon>Bacteria</taxon>
        <taxon>Bacillati</taxon>
        <taxon>Bacillota</taxon>
        <taxon>Clostridia</taxon>
        <taxon>Peptostreptococcales</taxon>
        <taxon>Natronincolaceae</taxon>
        <taxon>Serpentinicella</taxon>
    </lineage>
</organism>
<dbReference type="GO" id="GO:0030145">
    <property type="term" value="F:manganese ion binding"/>
    <property type="evidence" value="ECO:0007669"/>
    <property type="project" value="UniProtKB-UniRule"/>
</dbReference>
<dbReference type="Pfam" id="PF00883">
    <property type="entry name" value="Peptidase_M17"/>
    <property type="match status" value="1"/>
</dbReference>
<evidence type="ECO:0000259" key="9">
    <source>
        <dbReference type="PROSITE" id="PS00631"/>
    </source>
</evidence>
<comment type="similarity">
    <text evidence="3 8">Belongs to the peptidase M17 family.</text>
</comment>
<dbReference type="NCBIfam" id="NF002073">
    <property type="entry name" value="PRK00913.1-2"/>
    <property type="match status" value="1"/>
</dbReference>
<dbReference type="NCBIfam" id="NF002077">
    <property type="entry name" value="PRK00913.2-4"/>
    <property type="match status" value="1"/>
</dbReference>
<evidence type="ECO:0000256" key="5">
    <source>
        <dbReference type="ARBA" id="ARBA00022670"/>
    </source>
</evidence>
<gene>
    <name evidence="8" type="primary">pepA</name>
    <name evidence="10" type="ORF">EDD79_101636</name>
</gene>
<comment type="catalytic activity">
    <reaction evidence="2 8">
        <text>Release of an N-terminal amino acid, preferentially leucine, but not glutamic or aspartic acids.</text>
        <dbReference type="EC" id="3.4.11.10"/>
    </reaction>
</comment>
<keyword evidence="11" id="KW-1185">Reference proteome</keyword>
<dbReference type="PANTHER" id="PTHR11963">
    <property type="entry name" value="LEUCINE AMINOPEPTIDASE-RELATED"/>
    <property type="match status" value="1"/>
</dbReference>
<dbReference type="EC" id="3.4.11.10" evidence="8"/>
<keyword evidence="8" id="KW-0479">Metal-binding</keyword>
<dbReference type="NCBIfam" id="NF002076">
    <property type="entry name" value="PRK00913.2-3"/>
    <property type="match status" value="1"/>
</dbReference>
<keyword evidence="8" id="KW-0963">Cytoplasm</keyword>
<dbReference type="SUPFAM" id="SSF52949">
    <property type="entry name" value="Macro domain-like"/>
    <property type="match status" value="1"/>
</dbReference>
<feature type="binding site" evidence="8">
    <location>
        <position position="265"/>
    </location>
    <ligand>
        <name>Mn(2+)</name>
        <dbReference type="ChEBI" id="CHEBI:29035"/>
        <label>2</label>
    </ligand>
</feature>
<evidence type="ECO:0000256" key="3">
    <source>
        <dbReference type="ARBA" id="ARBA00009528"/>
    </source>
</evidence>
<evidence type="ECO:0000256" key="1">
    <source>
        <dbReference type="ARBA" id="ARBA00000135"/>
    </source>
</evidence>
<feature type="binding site" evidence="8">
    <location>
        <position position="347"/>
    </location>
    <ligand>
        <name>Mn(2+)</name>
        <dbReference type="ChEBI" id="CHEBI:29035"/>
        <label>1</label>
    </ligand>
</feature>
<dbReference type="EMBL" id="SLYC01000016">
    <property type="protein sequence ID" value="TCQ02390.1"/>
    <property type="molecule type" value="Genomic_DNA"/>
</dbReference>
<feature type="binding site" evidence="8">
    <location>
        <position position="349"/>
    </location>
    <ligand>
        <name>Mn(2+)</name>
        <dbReference type="ChEBI" id="CHEBI:29035"/>
        <label>2</label>
    </ligand>
</feature>
<comment type="catalytic activity">
    <reaction evidence="1 8">
        <text>Release of an N-terminal amino acid, Xaa-|-Yaa-, in which Xaa is preferably Leu, but may be other amino acids including Pro although not Arg or Lys, and Yaa may be Pro. Amino acid amides and methyl esters are also readily hydrolyzed, but rates on arylamides are exceedingly low.</text>
        <dbReference type="EC" id="3.4.11.1"/>
    </reaction>
</comment>
<feature type="active site" evidence="8">
    <location>
        <position position="351"/>
    </location>
</feature>
<dbReference type="PRINTS" id="PR00481">
    <property type="entry name" value="LAMNOPPTDASE"/>
</dbReference>
<accession>A0A4R2TFN6</accession>
<dbReference type="NCBIfam" id="NF002083">
    <property type="entry name" value="PRK00913.3-5"/>
    <property type="match status" value="1"/>
</dbReference>
<keyword evidence="5 8" id="KW-0645">Protease</keyword>
<dbReference type="OrthoDB" id="9809354at2"/>
<feature type="binding site" evidence="8">
    <location>
        <position position="270"/>
    </location>
    <ligand>
        <name>Mn(2+)</name>
        <dbReference type="ChEBI" id="CHEBI:29035"/>
        <label>2</label>
    </ligand>
</feature>
<dbReference type="RefSeq" id="WP_132848446.1">
    <property type="nucleotide sequence ID" value="NZ_CP058648.1"/>
</dbReference>
<evidence type="ECO:0000256" key="2">
    <source>
        <dbReference type="ARBA" id="ARBA00000967"/>
    </source>
</evidence>
<feature type="domain" description="Cytosol aminopeptidase" evidence="9">
    <location>
        <begin position="345"/>
        <end position="352"/>
    </location>
</feature>
<dbReference type="CDD" id="cd00433">
    <property type="entry name" value="Peptidase_M17"/>
    <property type="match status" value="1"/>
</dbReference>
<dbReference type="Gene3D" id="3.40.630.10">
    <property type="entry name" value="Zn peptidases"/>
    <property type="match status" value="1"/>
</dbReference>
<dbReference type="NCBIfam" id="NF002074">
    <property type="entry name" value="PRK00913.1-4"/>
    <property type="match status" value="1"/>
</dbReference>
<keyword evidence="6 8" id="KW-0378">Hydrolase</keyword>
<evidence type="ECO:0000256" key="6">
    <source>
        <dbReference type="ARBA" id="ARBA00022801"/>
    </source>
</evidence>
<dbReference type="PANTHER" id="PTHR11963:SF23">
    <property type="entry name" value="CYTOSOL AMINOPEPTIDASE"/>
    <property type="match status" value="1"/>
</dbReference>
<evidence type="ECO:0000256" key="8">
    <source>
        <dbReference type="HAMAP-Rule" id="MF_00181"/>
    </source>
</evidence>
<feature type="binding site" evidence="8">
    <location>
        <position position="349"/>
    </location>
    <ligand>
        <name>Mn(2+)</name>
        <dbReference type="ChEBI" id="CHEBI:29035"/>
        <label>1</label>
    </ligand>
</feature>
<dbReference type="AlphaFoldDB" id="A0A4R2TFN6"/>
<comment type="function">
    <text evidence="7 8">Presumably involved in the processing and regular turnover of intracellular proteins. Catalyzes the removal of unsubstituted N-terminal amino acids from various peptides.</text>
</comment>
<dbReference type="GO" id="GO:0070006">
    <property type="term" value="F:metalloaminopeptidase activity"/>
    <property type="evidence" value="ECO:0007669"/>
    <property type="project" value="InterPro"/>
</dbReference>
<dbReference type="InterPro" id="IPR043472">
    <property type="entry name" value="Macro_dom-like"/>
</dbReference>
<evidence type="ECO:0000256" key="4">
    <source>
        <dbReference type="ARBA" id="ARBA00022438"/>
    </source>
</evidence>
<dbReference type="InterPro" id="IPR008283">
    <property type="entry name" value="Peptidase_M17_N"/>
</dbReference>
<reference evidence="10 11" key="1">
    <citation type="submission" date="2019-03" db="EMBL/GenBank/DDBJ databases">
        <title>Genomic Encyclopedia of Type Strains, Phase IV (KMG-IV): sequencing the most valuable type-strain genomes for metagenomic binning, comparative biology and taxonomic classification.</title>
        <authorList>
            <person name="Goeker M."/>
        </authorList>
    </citation>
    <scope>NUCLEOTIDE SEQUENCE [LARGE SCALE GENOMIC DNA]</scope>
    <source>
        <strain evidence="10 11">DSM 100013</strain>
    </source>
</reference>
<evidence type="ECO:0000313" key="10">
    <source>
        <dbReference type="EMBL" id="TCQ02390.1"/>
    </source>
</evidence>
<evidence type="ECO:0000256" key="7">
    <source>
        <dbReference type="ARBA" id="ARBA00049972"/>
    </source>
</evidence>
<dbReference type="PROSITE" id="PS00631">
    <property type="entry name" value="CYTOSOL_AP"/>
    <property type="match status" value="1"/>
</dbReference>
<proteinExistence type="inferred from homology"/>
<dbReference type="HAMAP" id="MF_00181">
    <property type="entry name" value="Cytosol_peptidase_M17"/>
    <property type="match status" value="1"/>
</dbReference>
<evidence type="ECO:0000313" key="11">
    <source>
        <dbReference type="Proteomes" id="UP000295504"/>
    </source>
</evidence>
<dbReference type="InterPro" id="IPR011356">
    <property type="entry name" value="Leucine_aapep/pepB"/>
</dbReference>
<sequence length="497" mass="53336">MIIKSQKDNSRNIVVDALVLGIYEDVKSVREDLQILDEKIGNAIQSLIRDEEFKGKNSELTVIHTLGKIPAKKIILVGLGKTKDFNDDTVRKVAATAIRAANKSKCKTVAFDLLNGITNLEIKKSSQCICEGSLLGLYSFNKYKTNNENKQAYVNEIYILTNEDNNKIEEGILVGEALAKGTILARDLVNEPANHLTPTEMANIANKVAKDNGFEIEILEREDLDRLGMGCFVAVTQGTEQPPKLVVLKYNGGKKDDEVLALVGKGLTFDSGGISIKPSAGMEEMKGDMAGAAAVLGAMHTIGKLKPKINVIAVLGLCENMPSGRAIKPGDVVTSMAGKTVEIINTDAEGRLVLADCMGYAKKLGATKIVDLATLTGACLVALGTTTTALITNNEEWMGQLVKAANEANEMVWQLPSYPEYGELIKSSIADLKNTGGRYAGTITAGLFIGEFAGETPWVHMDIAGTAWSAKEAGYSAKGGTGVAVRTLYYLARNLEN</sequence>
<feature type="active site" evidence="8">
    <location>
        <position position="277"/>
    </location>
</feature>
<comment type="caution">
    <text evidence="10">The sequence shown here is derived from an EMBL/GenBank/DDBJ whole genome shotgun (WGS) entry which is preliminary data.</text>
</comment>
<dbReference type="GO" id="GO:0006508">
    <property type="term" value="P:proteolysis"/>
    <property type="evidence" value="ECO:0007669"/>
    <property type="project" value="UniProtKB-KW"/>
</dbReference>
<dbReference type="GO" id="GO:0005737">
    <property type="term" value="C:cytoplasm"/>
    <property type="evidence" value="ECO:0007669"/>
    <property type="project" value="UniProtKB-SubCell"/>
</dbReference>
<dbReference type="SUPFAM" id="SSF53187">
    <property type="entry name" value="Zn-dependent exopeptidases"/>
    <property type="match status" value="1"/>
</dbReference>
<name>A0A4R2TFN6_9FIRM</name>
<comment type="cofactor">
    <cofactor evidence="8">
        <name>Mn(2+)</name>
        <dbReference type="ChEBI" id="CHEBI:29035"/>
    </cofactor>
    <text evidence="8">Binds 2 manganese ions per subunit.</text>
</comment>
<feature type="binding site" evidence="8">
    <location>
        <position position="288"/>
    </location>
    <ligand>
        <name>Mn(2+)</name>
        <dbReference type="ChEBI" id="CHEBI:29035"/>
        <label>2</label>
    </ligand>
</feature>
<dbReference type="EC" id="3.4.11.1" evidence="8"/>
<keyword evidence="4 8" id="KW-0031">Aminopeptidase</keyword>
<feature type="binding site" evidence="8">
    <location>
        <position position="270"/>
    </location>
    <ligand>
        <name>Mn(2+)</name>
        <dbReference type="ChEBI" id="CHEBI:29035"/>
        <label>1</label>
    </ligand>
</feature>
<comment type="subcellular location">
    <subcellularLocation>
        <location evidence="8">Cytoplasm</location>
    </subcellularLocation>
</comment>
<dbReference type="Proteomes" id="UP000295504">
    <property type="component" value="Unassembled WGS sequence"/>
</dbReference>
<dbReference type="Pfam" id="PF02789">
    <property type="entry name" value="Peptidase_M17_N"/>
    <property type="match status" value="1"/>
</dbReference>
<keyword evidence="8" id="KW-0464">Manganese</keyword>
<protein>
    <recommendedName>
        <fullName evidence="8">Probable cytosol aminopeptidase</fullName>
        <ecNumber evidence="8">3.4.11.1</ecNumber>
    </recommendedName>
    <alternativeName>
        <fullName evidence="8">Leucine aminopeptidase</fullName>
        <shortName evidence="8">LAP</shortName>
        <ecNumber evidence="8">3.4.11.10</ecNumber>
    </alternativeName>
    <alternativeName>
        <fullName evidence="8">Leucyl aminopeptidase</fullName>
    </alternativeName>
</protein>
<dbReference type="Gene3D" id="3.40.220.10">
    <property type="entry name" value="Leucine Aminopeptidase, subunit E, domain 1"/>
    <property type="match status" value="1"/>
</dbReference>